<reference evidence="1 2" key="1">
    <citation type="journal article" date="2021" name="bioRxiv">
        <title>Unraveling nitrogen, sulfur and carbon metabolic pathways and microbial community transcriptional responses to substrate deprivation and toxicity stresses in a bioreactor mimicking anoxic brackish coastal sediment conditions.</title>
        <authorList>
            <person name="Martins P.D."/>
            <person name="Echeveste M.J."/>
            <person name="Arshad A."/>
            <person name="Kurth J."/>
            <person name="Ouboter H."/>
            <person name="Jetten M.S.M."/>
            <person name="Welte C.U."/>
        </authorList>
    </citation>
    <scope>NUCLEOTIDE SEQUENCE [LARGE SCALE GENOMIC DNA]</scope>
    <source>
        <strain evidence="1">MAG_38</strain>
    </source>
</reference>
<evidence type="ECO:0000313" key="1">
    <source>
        <dbReference type="EMBL" id="MBZ0159421.1"/>
    </source>
</evidence>
<protein>
    <submittedName>
        <fullName evidence="1">Uncharacterized protein</fullName>
    </submittedName>
</protein>
<sequence>MTRVAEKRYSFTEAEVTRARGQFGQRGDPLSDLYRQKANYTLDKPRLAEARVQVMLENPAGEFDAEGRPKHPITAKIWEVIQLAAKNYQPIRLKDWQASQQGGFLCGAGEVSSDPEDPKGKK</sequence>
<name>A0AAJ1EJ14_9BACT</name>
<evidence type="ECO:0000313" key="2">
    <source>
        <dbReference type="Proteomes" id="UP001197609"/>
    </source>
</evidence>
<dbReference type="AlphaFoldDB" id="A0AAJ1EJ14"/>
<dbReference type="EMBL" id="JAIOIU010000049">
    <property type="protein sequence ID" value="MBZ0159421.1"/>
    <property type="molecule type" value="Genomic_DNA"/>
</dbReference>
<organism evidence="1 2">
    <name type="scientific">Candidatus Methylomirabilis tolerans</name>
    <dbReference type="NCBI Taxonomy" id="3123416"/>
    <lineage>
        <taxon>Bacteria</taxon>
        <taxon>Candidatus Methylomirabilota</taxon>
        <taxon>Candidatus Methylomirabilia</taxon>
        <taxon>Candidatus Methylomirabilales</taxon>
        <taxon>Candidatus Methylomirabilaceae</taxon>
        <taxon>Candidatus Methylomirabilis</taxon>
    </lineage>
</organism>
<proteinExistence type="predicted"/>
<dbReference type="Proteomes" id="UP001197609">
    <property type="component" value="Unassembled WGS sequence"/>
</dbReference>
<comment type="caution">
    <text evidence="1">The sequence shown here is derived from an EMBL/GenBank/DDBJ whole genome shotgun (WGS) entry which is preliminary data.</text>
</comment>
<gene>
    <name evidence="1" type="ORF">K8G79_04670</name>
</gene>
<accession>A0AAJ1EJ14</accession>